<dbReference type="AlphaFoldDB" id="A0AAD9DB77"/>
<dbReference type="EMBL" id="JATAAI010000014">
    <property type="protein sequence ID" value="KAK1741116.1"/>
    <property type="molecule type" value="Genomic_DNA"/>
</dbReference>
<organism evidence="2 3">
    <name type="scientific">Skeletonema marinoi</name>
    <dbReference type="NCBI Taxonomy" id="267567"/>
    <lineage>
        <taxon>Eukaryota</taxon>
        <taxon>Sar</taxon>
        <taxon>Stramenopiles</taxon>
        <taxon>Ochrophyta</taxon>
        <taxon>Bacillariophyta</taxon>
        <taxon>Coscinodiscophyceae</taxon>
        <taxon>Thalassiosirophycidae</taxon>
        <taxon>Thalassiosirales</taxon>
        <taxon>Skeletonemataceae</taxon>
        <taxon>Skeletonema</taxon>
        <taxon>Skeletonema marinoi-dohrnii complex</taxon>
    </lineage>
</organism>
<protein>
    <submittedName>
        <fullName evidence="2">Uncharacterized protein</fullName>
    </submittedName>
</protein>
<reference evidence="2" key="1">
    <citation type="submission" date="2023-06" db="EMBL/GenBank/DDBJ databases">
        <title>Survivors Of The Sea: Transcriptome response of Skeletonema marinoi to long-term dormancy.</title>
        <authorList>
            <person name="Pinder M.I.M."/>
            <person name="Kourtchenko O."/>
            <person name="Robertson E.K."/>
            <person name="Larsson T."/>
            <person name="Maumus F."/>
            <person name="Osuna-Cruz C.M."/>
            <person name="Vancaester E."/>
            <person name="Stenow R."/>
            <person name="Vandepoele K."/>
            <person name="Ploug H."/>
            <person name="Bruchert V."/>
            <person name="Godhe A."/>
            <person name="Topel M."/>
        </authorList>
    </citation>
    <scope>NUCLEOTIDE SEQUENCE</scope>
    <source>
        <strain evidence="2">R05AC</strain>
    </source>
</reference>
<comment type="caution">
    <text evidence="2">The sequence shown here is derived from an EMBL/GenBank/DDBJ whole genome shotgun (WGS) entry which is preliminary data.</text>
</comment>
<feature type="region of interest" description="Disordered" evidence="1">
    <location>
        <begin position="36"/>
        <end position="73"/>
    </location>
</feature>
<evidence type="ECO:0000313" key="2">
    <source>
        <dbReference type="EMBL" id="KAK1741116.1"/>
    </source>
</evidence>
<keyword evidence="3" id="KW-1185">Reference proteome</keyword>
<accession>A0AAD9DB77</accession>
<gene>
    <name evidence="2" type="ORF">QTG54_008368</name>
</gene>
<proteinExistence type="predicted"/>
<dbReference type="Proteomes" id="UP001224775">
    <property type="component" value="Unassembled WGS sequence"/>
</dbReference>
<sequence>MAALGLGPKKVTQPAMRGANFSSVASRPTSTPIFTASYSSSIPTTRAPDMNRNNFPSLGGGPKPFVPTSYGGASSSRASPNLAGVTFHLWGVQEELNFPAPPAAAKKKGSVSSAFAPKKPLQWTTYYNFLRPQLQKDLLISRGPEHSFASGSKEPERYVDEAVSLFDRGVTDKAFWEHVPCLIESCPNKSGVNRAMNHLESLRMANQMQEMEFGGGGGSAPKKPINYVLPAKKKTNSWGGQTAKASASNTPVASLEAKPKHLHQITRPKLVEVTAKRAKTRRKTTS</sequence>
<evidence type="ECO:0000313" key="3">
    <source>
        <dbReference type="Proteomes" id="UP001224775"/>
    </source>
</evidence>
<evidence type="ECO:0000256" key="1">
    <source>
        <dbReference type="SAM" id="MobiDB-lite"/>
    </source>
</evidence>
<name>A0AAD9DB77_9STRA</name>